<proteinExistence type="predicted"/>
<feature type="signal peptide" evidence="1">
    <location>
        <begin position="1"/>
        <end position="28"/>
    </location>
</feature>
<dbReference type="AlphaFoldDB" id="A0A1Z4JL94"/>
<accession>A0A1Z4JL94</accession>
<keyword evidence="1" id="KW-0732">Signal</keyword>
<sequence length="253" mass="27524">MSLSGKQFIAGAILAMGIALSNAGQAFAASLTSRATLTADNHYGLFHGSSTGDRLNFVGRNEYGPNGSTGGYNWSHAETWDFTMDSNDYLYVVVWDDRSVDESWVGEFSFKDKDSKTYNLLSKPDAWEYVITQKGTNPGDWGHTPGNAELNWEISNANWISARSRGLNDGSTRPWGRISEVTQAAEFLNTTTNSSGDKRDNNRYTIFRTKLTVADVTDMPPAESVPEPASAAGLLALGAVGAYSARKRKAKAE</sequence>
<evidence type="ECO:0000259" key="2">
    <source>
        <dbReference type="Pfam" id="PF07589"/>
    </source>
</evidence>
<reference evidence="3 4" key="1">
    <citation type="submission" date="2017-06" db="EMBL/GenBank/DDBJ databases">
        <title>Genome sequencing of cyanobaciteial culture collection at National Institute for Environmental Studies (NIES).</title>
        <authorList>
            <person name="Hirose Y."/>
            <person name="Shimura Y."/>
            <person name="Fujisawa T."/>
            <person name="Nakamura Y."/>
            <person name="Kawachi M."/>
        </authorList>
    </citation>
    <scope>NUCLEOTIDE SEQUENCE [LARGE SCALE GENOMIC DNA]</scope>
    <source>
        <strain evidence="3 4">NIES-2135</strain>
    </source>
</reference>
<feature type="domain" description="Ice-binding protein C-terminal" evidence="2">
    <location>
        <begin position="224"/>
        <end position="248"/>
    </location>
</feature>
<evidence type="ECO:0000256" key="1">
    <source>
        <dbReference type="SAM" id="SignalP"/>
    </source>
</evidence>
<dbReference type="NCBIfam" id="TIGR02595">
    <property type="entry name" value="PEP_CTERM"/>
    <property type="match status" value="1"/>
</dbReference>
<evidence type="ECO:0000313" key="3">
    <source>
        <dbReference type="EMBL" id="BAY57367.1"/>
    </source>
</evidence>
<dbReference type="EMBL" id="AP018203">
    <property type="protein sequence ID" value="BAY57367.1"/>
    <property type="molecule type" value="Genomic_DNA"/>
</dbReference>
<gene>
    <name evidence="3" type="ORF">NIES2135_42320</name>
</gene>
<dbReference type="Proteomes" id="UP000217895">
    <property type="component" value="Chromosome"/>
</dbReference>
<evidence type="ECO:0000313" key="4">
    <source>
        <dbReference type="Proteomes" id="UP000217895"/>
    </source>
</evidence>
<dbReference type="InterPro" id="IPR013424">
    <property type="entry name" value="Ice-binding_C"/>
</dbReference>
<dbReference type="Pfam" id="PF07589">
    <property type="entry name" value="PEP-CTERM"/>
    <property type="match status" value="1"/>
</dbReference>
<protein>
    <recommendedName>
        <fullName evidence="2">Ice-binding protein C-terminal domain-containing protein</fullName>
    </recommendedName>
</protein>
<feature type="chain" id="PRO_5011109487" description="Ice-binding protein C-terminal domain-containing protein" evidence="1">
    <location>
        <begin position="29"/>
        <end position="253"/>
    </location>
</feature>
<keyword evidence="4" id="KW-1185">Reference proteome</keyword>
<name>A0A1Z4JL94_LEPBY</name>
<organism evidence="3 4">
    <name type="scientific">Leptolyngbya boryana NIES-2135</name>
    <dbReference type="NCBI Taxonomy" id="1973484"/>
    <lineage>
        <taxon>Bacteria</taxon>
        <taxon>Bacillati</taxon>
        <taxon>Cyanobacteriota</taxon>
        <taxon>Cyanophyceae</taxon>
        <taxon>Leptolyngbyales</taxon>
        <taxon>Leptolyngbyaceae</taxon>
        <taxon>Leptolyngbya group</taxon>
        <taxon>Leptolyngbya</taxon>
    </lineage>
</organism>